<reference evidence="1" key="1">
    <citation type="submission" date="2015-05" db="EMBL/GenBank/DDBJ databases">
        <title>The complete genome of Altererythrobacter atlanticus strain 26DY36.</title>
        <authorList>
            <person name="Wu Y.-H."/>
            <person name="Cheng H."/>
            <person name="Wu X.-W."/>
        </authorList>
    </citation>
    <scope>NUCLEOTIDE SEQUENCE [LARGE SCALE GENOMIC DNA]</scope>
    <source>
        <strain evidence="1">26DY36</strain>
    </source>
</reference>
<evidence type="ECO:0000313" key="2">
    <source>
        <dbReference type="Proteomes" id="UP000034392"/>
    </source>
</evidence>
<dbReference type="AlphaFoldDB" id="A0A0F7KRP6"/>
<name>A0A0F7KRP6_9SPHN</name>
<dbReference type="KEGG" id="aay:WYH_00840"/>
<keyword evidence="2" id="KW-1185">Reference proteome</keyword>
<sequence>MLAIAISLLFGLAAVAAITVTWRSVVQGVAGARAILVELNEMQECEQAAMQCTRPASFIRPARPGSQNRKLSPILHAAA</sequence>
<proteinExistence type="predicted"/>
<organism evidence="1 2">
    <name type="scientific">Croceibacterium atlanticum</name>
    <dbReference type="NCBI Taxonomy" id="1267766"/>
    <lineage>
        <taxon>Bacteria</taxon>
        <taxon>Pseudomonadati</taxon>
        <taxon>Pseudomonadota</taxon>
        <taxon>Alphaproteobacteria</taxon>
        <taxon>Sphingomonadales</taxon>
        <taxon>Erythrobacteraceae</taxon>
        <taxon>Croceibacterium</taxon>
    </lineage>
</organism>
<accession>A0A0F7KRP6</accession>
<evidence type="ECO:0000313" key="1">
    <source>
        <dbReference type="EMBL" id="AKH41892.1"/>
    </source>
</evidence>
<protein>
    <submittedName>
        <fullName evidence="1">Uncharacterized protein</fullName>
    </submittedName>
</protein>
<gene>
    <name evidence="1" type="ORF">WYH_00840</name>
</gene>
<dbReference type="Proteomes" id="UP000034392">
    <property type="component" value="Chromosome"/>
</dbReference>
<dbReference type="EMBL" id="CP011452">
    <property type="protein sequence ID" value="AKH41892.1"/>
    <property type="molecule type" value="Genomic_DNA"/>
</dbReference>